<organism evidence="2 3">
    <name type="scientific">Venturia effusa</name>
    <dbReference type="NCBI Taxonomy" id="50376"/>
    <lineage>
        <taxon>Eukaryota</taxon>
        <taxon>Fungi</taxon>
        <taxon>Dikarya</taxon>
        <taxon>Ascomycota</taxon>
        <taxon>Pezizomycotina</taxon>
        <taxon>Dothideomycetes</taxon>
        <taxon>Pleosporomycetidae</taxon>
        <taxon>Venturiales</taxon>
        <taxon>Venturiaceae</taxon>
        <taxon>Venturia</taxon>
    </lineage>
</organism>
<feature type="compositionally biased region" description="Gly residues" evidence="1">
    <location>
        <begin position="54"/>
        <end position="63"/>
    </location>
</feature>
<evidence type="ECO:0000313" key="3">
    <source>
        <dbReference type="Proteomes" id="UP000316270"/>
    </source>
</evidence>
<gene>
    <name evidence="2" type="ORF">FKW77_009167</name>
</gene>
<feature type="compositionally biased region" description="Acidic residues" evidence="1">
    <location>
        <begin position="1"/>
        <end position="16"/>
    </location>
</feature>
<protein>
    <submittedName>
        <fullName evidence="2">Uncharacterized protein</fullName>
    </submittedName>
</protein>
<evidence type="ECO:0000256" key="1">
    <source>
        <dbReference type="SAM" id="MobiDB-lite"/>
    </source>
</evidence>
<accession>A0A517LEJ4</accession>
<dbReference type="AlphaFoldDB" id="A0A517LEJ4"/>
<feature type="region of interest" description="Disordered" evidence="1">
    <location>
        <begin position="1"/>
        <end position="63"/>
    </location>
</feature>
<dbReference type="EMBL" id="CP042194">
    <property type="protein sequence ID" value="QDS74044.1"/>
    <property type="molecule type" value="Genomic_DNA"/>
</dbReference>
<evidence type="ECO:0000313" key="2">
    <source>
        <dbReference type="EMBL" id="QDS74044.1"/>
    </source>
</evidence>
<keyword evidence="3" id="KW-1185">Reference proteome</keyword>
<reference evidence="2 3" key="1">
    <citation type="submission" date="2019-07" db="EMBL/GenBank/DDBJ databases">
        <title>Finished genome of Venturia effusa.</title>
        <authorList>
            <person name="Young C.A."/>
            <person name="Cox M.P."/>
            <person name="Ganley A.R.D."/>
            <person name="David W.J."/>
        </authorList>
    </citation>
    <scope>NUCLEOTIDE SEQUENCE [LARGE SCALE GENOMIC DNA]</scope>
    <source>
        <strain evidence="3">albino</strain>
    </source>
</reference>
<name>A0A517LEJ4_9PEZI</name>
<proteinExistence type="predicted"/>
<sequence length="63" mass="6347">MDAEPGPEAEAEAEEEAAPKPAAKPKSSKPKEAPQSEFLGIGFNPDAPKSALGGLFGGILGRG</sequence>
<dbReference type="Proteomes" id="UP000316270">
    <property type="component" value="Chromosome 10"/>
</dbReference>